<evidence type="ECO:0000313" key="2">
    <source>
        <dbReference type="EMBL" id="CRL11072.1"/>
    </source>
</evidence>
<keyword evidence="3" id="KW-1185">Reference proteome</keyword>
<name>A0A0H5D1H6_9RHOB</name>
<feature type="chain" id="PRO_5005217246" description="DUF2155 domain-containing protein" evidence="1">
    <location>
        <begin position="18"/>
        <end position="123"/>
    </location>
</feature>
<dbReference type="InterPro" id="IPR019225">
    <property type="entry name" value="DUF2155"/>
</dbReference>
<dbReference type="RefSeq" id="WP_050673334.1">
    <property type="nucleotide sequence ID" value="NZ_CVRL01000025.1"/>
</dbReference>
<dbReference type="AlphaFoldDB" id="A0A0H5D1H6"/>
<dbReference type="Pfam" id="PF09923">
    <property type="entry name" value="DUF2155"/>
    <property type="match status" value="1"/>
</dbReference>
<accession>A0A0H5D1H6</accession>
<evidence type="ECO:0000256" key="1">
    <source>
        <dbReference type="SAM" id="SignalP"/>
    </source>
</evidence>
<dbReference type="Proteomes" id="UP000043764">
    <property type="component" value="Unassembled WGS sequence"/>
</dbReference>
<organism evidence="2 3">
    <name type="scientific">Phaeobacter italicus</name>
    <dbReference type="NCBI Taxonomy" id="481446"/>
    <lineage>
        <taxon>Bacteria</taxon>
        <taxon>Pseudomonadati</taxon>
        <taxon>Pseudomonadota</taxon>
        <taxon>Alphaproteobacteria</taxon>
        <taxon>Rhodobacterales</taxon>
        <taxon>Roseobacteraceae</taxon>
        <taxon>Phaeobacter</taxon>
    </lineage>
</organism>
<dbReference type="STRING" id="481446.NIT7645_01020"/>
<evidence type="ECO:0008006" key="4">
    <source>
        <dbReference type="Google" id="ProtNLM"/>
    </source>
</evidence>
<feature type="signal peptide" evidence="1">
    <location>
        <begin position="1"/>
        <end position="17"/>
    </location>
</feature>
<reference evidence="3" key="1">
    <citation type="submission" date="2015-05" db="EMBL/GenBank/DDBJ databases">
        <authorList>
            <person name="Rodrigo-Torres Lidia"/>
            <person name="Arahal R.David."/>
        </authorList>
    </citation>
    <scope>NUCLEOTIDE SEQUENCE [LARGE SCALE GENOMIC DNA]</scope>
    <source>
        <strain evidence="3">CECT 7321</strain>
    </source>
</reference>
<protein>
    <recommendedName>
        <fullName evidence="4">DUF2155 domain-containing protein</fullName>
    </recommendedName>
</protein>
<keyword evidence="1" id="KW-0732">Signal</keyword>
<gene>
    <name evidence="2" type="ORF">NIT7321_01921</name>
</gene>
<sequence length="123" mass="13064">MRRLLACVAALALGANAALSQQGGDAVQGQSAILRGLDKVNGQTQDLEVPVGSSAEIFGVIVNVMDCRYPADNPTGDAFAYLTVRDPNDGTVFFDGWMIASSPALNALDHSRYDIWVMRCTSA</sequence>
<dbReference type="EMBL" id="CVRL01000025">
    <property type="protein sequence ID" value="CRL11072.1"/>
    <property type="molecule type" value="Genomic_DNA"/>
</dbReference>
<proteinExistence type="predicted"/>
<evidence type="ECO:0000313" key="3">
    <source>
        <dbReference type="Proteomes" id="UP000043764"/>
    </source>
</evidence>